<keyword evidence="2" id="KW-0805">Transcription regulation</keyword>
<keyword evidence="8" id="KW-1185">Reference proteome</keyword>
<evidence type="ECO:0000256" key="5">
    <source>
        <dbReference type="SAM" id="Coils"/>
    </source>
</evidence>
<evidence type="ECO:0000313" key="8">
    <source>
        <dbReference type="Proteomes" id="UP000255425"/>
    </source>
</evidence>
<feature type="domain" description="HTH deoR-type" evidence="6">
    <location>
        <begin position="6"/>
        <end position="61"/>
    </location>
</feature>
<dbReference type="SMART" id="SM00420">
    <property type="entry name" value="HTH_DEOR"/>
    <property type="match status" value="1"/>
</dbReference>
<dbReference type="InterPro" id="IPR018356">
    <property type="entry name" value="Tscrpt_reg_HTH_DeoR_CS"/>
</dbReference>
<evidence type="ECO:0000256" key="4">
    <source>
        <dbReference type="ARBA" id="ARBA00023163"/>
    </source>
</evidence>
<evidence type="ECO:0000259" key="6">
    <source>
        <dbReference type="PROSITE" id="PS51000"/>
    </source>
</evidence>
<dbReference type="Proteomes" id="UP000255425">
    <property type="component" value="Unassembled WGS sequence"/>
</dbReference>
<dbReference type="EMBL" id="UHDZ01000001">
    <property type="protein sequence ID" value="SUM73693.1"/>
    <property type="molecule type" value="Genomic_DNA"/>
</dbReference>
<dbReference type="GO" id="GO:0005988">
    <property type="term" value="P:lactose metabolic process"/>
    <property type="evidence" value="ECO:0007669"/>
    <property type="project" value="UniProtKB-KW"/>
</dbReference>
<dbReference type="PRINTS" id="PR00037">
    <property type="entry name" value="HTHLACR"/>
</dbReference>
<reference evidence="7 8" key="1">
    <citation type="submission" date="2018-06" db="EMBL/GenBank/DDBJ databases">
        <authorList>
            <consortium name="Pathogen Informatics"/>
            <person name="Doyle S."/>
        </authorList>
    </citation>
    <scope>NUCLEOTIDE SEQUENCE [LARGE SCALE GENOMIC DNA]</scope>
    <source>
        <strain evidence="7 8">NCTC11807</strain>
    </source>
</reference>
<feature type="coiled-coil region" evidence="5">
    <location>
        <begin position="72"/>
        <end position="99"/>
    </location>
</feature>
<sequence>MIKMISEKRQTLILQELAQKDFLTLQELIDRTGCSASTIRRDLSKLQKIGKLQRVHGGATLNQNRVVEPGLSEKLTKNLREKQEIAKQAAQEIQDKECIFLDAGSSTFEMIQYIDAKDIIVVTNGMTHVEELLKHGIKMLMIGGQVKATTMATVGANALETLRRYCFDRAFIGMNGIDLKYGLTTPDEQEALIKETAMKLSNEKYILVDQSKFNQVYFARVPLLDSTILITSQKALKNKVTDAYKTQFYFLGGKS</sequence>
<keyword evidence="3" id="KW-0238">DNA-binding</keyword>
<dbReference type="SMART" id="SM01134">
    <property type="entry name" value="DeoRC"/>
    <property type="match status" value="1"/>
</dbReference>
<dbReference type="Pfam" id="PF08220">
    <property type="entry name" value="HTH_DeoR"/>
    <property type="match status" value="1"/>
</dbReference>
<keyword evidence="1" id="KW-0423">Lactose metabolism</keyword>
<keyword evidence="5" id="KW-0175">Coiled coil</keyword>
<dbReference type="InterPro" id="IPR001034">
    <property type="entry name" value="DeoR_HTH"/>
</dbReference>
<dbReference type="PROSITE" id="PS51000">
    <property type="entry name" value="HTH_DEOR_2"/>
    <property type="match status" value="1"/>
</dbReference>
<keyword evidence="4" id="KW-0804">Transcription</keyword>
<dbReference type="PROSITE" id="PS00894">
    <property type="entry name" value="HTH_DEOR_1"/>
    <property type="match status" value="1"/>
</dbReference>
<evidence type="ECO:0000256" key="2">
    <source>
        <dbReference type="ARBA" id="ARBA00023015"/>
    </source>
</evidence>
<evidence type="ECO:0000256" key="1">
    <source>
        <dbReference type="ARBA" id="ARBA00022736"/>
    </source>
</evidence>
<dbReference type="InterPro" id="IPR036390">
    <property type="entry name" value="WH_DNA-bd_sf"/>
</dbReference>
<dbReference type="InterPro" id="IPR050313">
    <property type="entry name" value="Carb_Metab_HTH_regulators"/>
</dbReference>
<dbReference type="GO" id="GO:0003700">
    <property type="term" value="F:DNA-binding transcription factor activity"/>
    <property type="evidence" value="ECO:0007669"/>
    <property type="project" value="InterPro"/>
</dbReference>
<dbReference type="Gene3D" id="1.10.10.10">
    <property type="entry name" value="Winged helix-like DNA-binding domain superfamily/Winged helix DNA-binding domain"/>
    <property type="match status" value="1"/>
</dbReference>
<evidence type="ECO:0000256" key="3">
    <source>
        <dbReference type="ARBA" id="ARBA00023125"/>
    </source>
</evidence>
<dbReference type="InterPro" id="IPR036388">
    <property type="entry name" value="WH-like_DNA-bd_sf"/>
</dbReference>
<dbReference type="Pfam" id="PF00455">
    <property type="entry name" value="DeoRC"/>
    <property type="match status" value="1"/>
</dbReference>
<dbReference type="PANTHER" id="PTHR30363:SF56">
    <property type="entry name" value="TRANSCRIPTIONAL REGULATOR, DEOR FAMILY"/>
    <property type="match status" value="1"/>
</dbReference>
<dbReference type="InterPro" id="IPR037171">
    <property type="entry name" value="NagB/RpiA_transferase-like"/>
</dbReference>
<protein>
    <submittedName>
        <fullName evidence="7">Transcription repressor of fructose operon</fullName>
    </submittedName>
</protein>
<dbReference type="GO" id="GO:0003677">
    <property type="term" value="F:DNA binding"/>
    <property type="evidence" value="ECO:0007669"/>
    <property type="project" value="UniProtKB-KW"/>
</dbReference>
<evidence type="ECO:0000313" key="7">
    <source>
        <dbReference type="EMBL" id="SUM73693.1"/>
    </source>
</evidence>
<dbReference type="Gene3D" id="3.40.50.1360">
    <property type="match status" value="1"/>
</dbReference>
<dbReference type="InterPro" id="IPR014036">
    <property type="entry name" value="DeoR-like_C"/>
</dbReference>
<organism evidence="7 8">
    <name type="scientific">Staphylococcus saccharolyticus</name>
    <dbReference type="NCBI Taxonomy" id="33028"/>
    <lineage>
        <taxon>Bacteria</taxon>
        <taxon>Bacillati</taxon>
        <taxon>Bacillota</taxon>
        <taxon>Bacilli</taxon>
        <taxon>Bacillales</taxon>
        <taxon>Staphylococcaceae</taxon>
        <taxon>Staphylococcus</taxon>
    </lineage>
</organism>
<dbReference type="SUPFAM" id="SSF100950">
    <property type="entry name" value="NagB/RpiA/CoA transferase-like"/>
    <property type="match status" value="1"/>
</dbReference>
<name>A0A380H7D3_9STAP</name>
<dbReference type="PANTHER" id="PTHR30363">
    <property type="entry name" value="HTH-TYPE TRANSCRIPTIONAL REGULATOR SRLR-RELATED"/>
    <property type="match status" value="1"/>
</dbReference>
<gene>
    <name evidence="7" type="primary">glpR</name>
    <name evidence="7" type="ORF">NCTC11807_02281</name>
</gene>
<proteinExistence type="predicted"/>
<dbReference type="AlphaFoldDB" id="A0A380H7D3"/>
<dbReference type="SUPFAM" id="SSF46785">
    <property type="entry name" value="Winged helix' DNA-binding domain"/>
    <property type="match status" value="1"/>
</dbReference>
<accession>A0A380H7D3</accession>